<dbReference type="GO" id="GO:0046983">
    <property type="term" value="F:protein dimerization activity"/>
    <property type="evidence" value="ECO:0007669"/>
    <property type="project" value="InterPro"/>
</dbReference>
<protein>
    <recommendedName>
        <fullName evidence="1">HAT C-terminal dimerisation domain-containing protein</fullName>
    </recommendedName>
</protein>
<dbReference type="SUPFAM" id="SSF53098">
    <property type="entry name" value="Ribonuclease H-like"/>
    <property type="match status" value="1"/>
</dbReference>
<dbReference type="RefSeq" id="XP_008876258.1">
    <property type="nucleotide sequence ID" value="XM_008878036.1"/>
</dbReference>
<dbReference type="OrthoDB" id="123865at2759"/>
<dbReference type="InterPro" id="IPR008906">
    <property type="entry name" value="HATC_C_dom"/>
</dbReference>
<evidence type="ECO:0000259" key="1">
    <source>
        <dbReference type="Pfam" id="PF05699"/>
    </source>
</evidence>
<feature type="domain" description="HAT C-terminal dimerisation" evidence="1">
    <location>
        <begin position="66"/>
        <end position="113"/>
    </location>
</feature>
<dbReference type="Pfam" id="PF05699">
    <property type="entry name" value="Dimer_Tnp_hAT"/>
    <property type="match status" value="1"/>
</dbReference>
<dbReference type="VEuPathDB" id="FungiDB:H310_11368"/>
<sequence>MPREYREELEDVLFAFRVDDEPRESMDDARAQLICKQWTEFVIAATQAKEANSLRYTMIAKGNKTIAIKLFSMVTSSTASERNWSTMGFIHSNLRNRLNPKGIVKLTYIKSNLPAFYDYAQLDESDVQIATANRNGMNERDIDARPAPE</sequence>
<dbReference type="InterPro" id="IPR012337">
    <property type="entry name" value="RNaseH-like_sf"/>
</dbReference>
<reference evidence="2" key="1">
    <citation type="submission" date="2013-12" db="EMBL/GenBank/DDBJ databases">
        <title>The Genome Sequence of Aphanomyces invadans NJM9701.</title>
        <authorList>
            <consortium name="The Broad Institute Genomics Platform"/>
            <person name="Russ C."/>
            <person name="Tyler B."/>
            <person name="van West P."/>
            <person name="Dieguez-Uribeondo J."/>
            <person name="Young S.K."/>
            <person name="Zeng Q."/>
            <person name="Gargeya S."/>
            <person name="Fitzgerald M."/>
            <person name="Abouelleil A."/>
            <person name="Alvarado L."/>
            <person name="Chapman S.B."/>
            <person name="Gainer-Dewar J."/>
            <person name="Goldberg J."/>
            <person name="Griggs A."/>
            <person name="Gujja S."/>
            <person name="Hansen M."/>
            <person name="Howarth C."/>
            <person name="Imamovic A."/>
            <person name="Ireland A."/>
            <person name="Larimer J."/>
            <person name="McCowan C."/>
            <person name="Murphy C."/>
            <person name="Pearson M."/>
            <person name="Poon T.W."/>
            <person name="Priest M."/>
            <person name="Roberts A."/>
            <person name="Saif S."/>
            <person name="Shea T."/>
            <person name="Sykes S."/>
            <person name="Wortman J."/>
            <person name="Nusbaum C."/>
            <person name="Birren B."/>
        </authorList>
    </citation>
    <scope>NUCLEOTIDE SEQUENCE [LARGE SCALE GENOMIC DNA]</scope>
    <source>
        <strain evidence="2">NJM9701</strain>
    </source>
</reference>
<evidence type="ECO:0000313" key="2">
    <source>
        <dbReference type="EMBL" id="ETV95085.1"/>
    </source>
</evidence>
<dbReference type="GeneID" id="20088418"/>
<name>A0A024TLP4_9STRA</name>
<dbReference type="EMBL" id="KI913982">
    <property type="protein sequence ID" value="ETV95085.1"/>
    <property type="molecule type" value="Genomic_DNA"/>
</dbReference>
<dbReference type="STRING" id="157072.A0A024TLP4"/>
<organism evidence="2">
    <name type="scientific">Aphanomyces invadans</name>
    <dbReference type="NCBI Taxonomy" id="157072"/>
    <lineage>
        <taxon>Eukaryota</taxon>
        <taxon>Sar</taxon>
        <taxon>Stramenopiles</taxon>
        <taxon>Oomycota</taxon>
        <taxon>Saprolegniomycetes</taxon>
        <taxon>Saprolegniales</taxon>
        <taxon>Verrucalvaceae</taxon>
        <taxon>Aphanomyces</taxon>
    </lineage>
</organism>
<gene>
    <name evidence="2" type="ORF">H310_11368</name>
</gene>
<dbReference type="AlphaFoldDB" id="A0A024TLP4"/>
<accession>A0A024TLP4</accession>
<proteinExistence type="predicted"/>